<dbReference type="InterPro" id="IPR002220">
    <property type="entry name" value="DapA-like"/>
</dbReference>
<evidence type="ECO:0000256" key="2">
    <source>
        <dbReference type="ARBA" id="ARBA00005120"/>
    </source>
</evidence>
<dbReference type="Gene3D" id="3.20.20.70">
    <property type="entry name" value="Aldolase class I"/>
    <property type="match status" value="1"/>
</dbReference>
<dbReference type="AlphaFoldDB" id="A0A124FZW6"/>
<dbReference type="InterPro" id="IPR005263">
    <property type="entry name" value="DapA"/>
</dbReference>
<keyword evidence="7" id="KW-0220">Diaminopimelate biosynthesis</keyword>
<gene>
    <name evidence="16" type="ORF">XE03_1973</name>
</gene>
<reference evidence="17" key="1">
    <citation type="journal article" date="2015" name="MBio">
        <title>Genome-Resolved Metagenomic Analysis Reveals Roles for Candidate Phyla and Other Microbial Community Members in Biogeochemical Transformations in Oil Reservoirs.</title>
        <authorList>
            <person name="Hu P."/>
            <person name="Tom L."/>
            <person name="Singh A."/>
            <person name="Thomas B.C."/>
            <person name="Baker B.J."/>
            <person name="Piceno Y.M."/>
            <person name="Andersen G.L."/>
            <person name="Banfield J.F."/>
        </authorList>
    </citation>
    <scope>NUCLEOTIDE SEQUENCE [LARGE SCALE GENOMIC DNA]</scope>
</reference>
<keyword evidence="10" id="KW-0704">Schiff base</keyword>
<proteinExistence type="inferred from homology"/>
<dbReference type="PANTHER" id="PTHR12128:SF66">
    <property type="entry name" value="4-HYDROXY-2-OXOGLUTARATE ALDOLASE, MITOCHONDRIAL"/>
    <property type="match status" value="1"/>
</dbReference>
<comment type="similarity">
    <text evidence="3 13">Belongs to the DapA family.</text>
</comment>
<evidence type="ECO:0000256" key="4">
    <source>
        <dbReference type="ARBA" id="ARBA00012086"/>
    </source>
</evidence>
<keyword evidence="5" id="KW-0963">Cytoplasm</keyword>
<dbReference type="GO" id="GO:0008840">
    <property type="term" value="F:4-hydroxy-tetrahydrodipicolinate synthase activity"/>
    <property type="evidence" value="ECO:0007669"/>
    <property type="project" value="UniProtKB-UniRule"/>
</dbReference>
<dbReference type="NCBIfam" id="TIGR00674">
    <property type="entry name" value="dapA"/>
    <property type="match status" value="1"/>
</dbReference>
<evidence type="ECO:0000256" key="1">
    <source>
        <dbReference type="ARBA" id="ARBA00003294"/>
    </source>
</evidence>
<evidence type="ECO:0000256" key="6">
    <source>
        <dbReference type="ARBA" id="ARBA00022605"/>
    </source>
</evidence>
<keyword evidence="8" id="KW-0457">Lysine biosynthesis</keyword>
<dbReference type="Proteomes" id="UP000053467">
    <property type="component" value="Unassembled WGS sequence"/>
</dbReference>
<dbReference type="EC" id="4.3.3.7" evidence="4 12"/>
<dbReference type="SUPFAM" id="SSF51569">
    <property type="entry name" value="Aldolase"/>
    <property type="match status" value="1"/>
</dbReference>
<evidence type="ECO:0000256" key="10">
    <source>
        <dbReference type="ARBA" id="ARBA00023270"/>
    </source>
</evidence>
<evidence type="ECO:0000256" key="7">
    <source>
        <dbReference type="ARBA" id="ARBA00022915"/>
    </source>
</evidence>
<comment type="catalytic activity">
    <reaction evidence="11">
        <text>L-aspartate 4-semialdehyde + pyruvate = (2S,4S)-4-hydroxy-2,3,4,5-tetrahydrodipicolinate + H2O + H(+)</text>
        <dbReference type="Rhea" id="RHEA:34171"/>
        <dbReference type="ChEBI" id="CHEBI:15361"/>
        <dbReference type="ChEBI" id="CHEBI:15377"/>
        <dbReference type="ChEBI" id="CHEBI:15378"/>
        <dbReference type="ChEBI" id="CHEBI:67139"/>
        <dbReference type="ChEBI" id="CHEBI:537519"/>
        <dbReference type="EC" id="4.3.3.7"/>
    </reaction>
</comment>
<comment type="function">
    <text evidence="1">Catalyzes the condensation of (S)-aspartate-beta-semialdehyde [(S)-ASA] and pyruvate to 4-hydroxy-tetrahydrodipicolinate (HTPA).</text>
</comment>
<comment type="caution">
    <text evidence="16">The sequence shown here is derived from an EMBL/GenBank/DDBJ whole genome shotgun (WGS) entry which is preliminary data.</text>
</comment>
<organism evidence="16 17">
    <name type="scientific">candidate division TA06 bacterium 34_109</name>
    <dbReference type="NCBI Taxonomy" id="1635277"/>
    <lineage>
        <taxon>Bacteria</taxon>
        <taxon>Bacteria division TA06</taxon>
    </lineage>
</organism>
<keyword evidence="6" id="KW-0028">Amino-acid biosynthesis</keyword>
<comment type="pathway">
    <text evidence="2">Amino-acid biosynthesis; L-lysine biosynthesis via DAP pathway; (S)-tetrahydrodipicolinate from L-aspartate: step 3/4.</text>
</comment>
<evidence type="ECO:0000313" key="16">
    <source>
        <dbReference type="EMBL" id="KUK85601.1"/>
    </source>
</evidence>
<sequence>MNLEGIFPPIVTPFLGEEVVYRYLAENVEKLNKSGIKGIVVLGSNGENVYLSEEEKIKVVKTVIQSASESMMIIVGSGCESARETIRLTNKMAKIGAQAALIITPFYYGSKMNDEALIKYYSTVADQSEIPILLYNVPKFTGVNLSVEALSALSNHTNIIGIKDSSGDINQLGQYLNEVDSNFNVLVGTAGALLGALTLGCKGGILALANIVPEKCVEIYRLVQDGKIKEARELQLRMIPVNHAITARYGISGLKYAMDLLGYRGGEVRSPLLPIKPEEQEKIRKILIEARLEIIY</sequence>
<keyword evidence="9 13" id="KW-0456">Lyase</keyword>
<dbReference type="InterPro" id="IPR020625">
    <property type="entry name" value="Schiff_base-form_aldolases_AS"/>
</dbReference>
<dbReference type="PROSITE" id="PS00666">
    <property type="entry name" value="DHDPS_2"/>
    <property type="match status" value="1"/>
</dbReference>
<feature type="binding site" evidence="15">
    <location>
        <position position="205"/>
    </location>
    <ligand>
        <name>pyruvate</name>
        <dbReference type="ChEBI" id="CHEBI:15361"/>
    </ligand>
</feature>
<evidence type="ECO:0000256" key="12">
    <source>
        <dbReference type="NCBIfam" id="TIGR00674"/>
    </source>
</evidence>
<dbReference type="PANTHER" id="PTHR12128">
    <property type="entry name" value="DIHYDRODIPICOLINATE SYNTHASE"/>
    <property type="match status" value="1"/>
</dbReference>
<feature type="active site" description="Proton donor/acceptor" evidence="14">
    <location>
        <position position="135"/>
    </location>
</feature>
<evidence type="ECO:0000256" key="15">
    <source>
        <dbReference type="PIRSR" id="PIRSR001365-2"/>
    </source>
</evidence>
<dbReference type="Pfam" id="PF00701">
    <property type="entry name" value="DHDPS"/>
    <property type="match status" value="1"/>
</dbReference>
<dbReference type="PRINTS" id="PR00146">
    <property type="entry name" value="DHPICSNTHASE"/>
</dbReference>
<dbReference type="InterPro" id="IPR013785">
    <property type="entry name" value="Aldolase_TIM"/>
</dbReference>
<evidence type="ECO:0000256" key="11">
    <source>
        <dbReference type="ARBA" id="ARBA00047836"/>
    </source>
</evidence>
<accession>A0A124FZW6</accession>
<dbReference type="CDD" id="cd00408">
    <property type="entry name" value="DHDPS-like"/>
    <property type="match status" value="1"/>
</dbReference>
<dbReference type="PIRSF" id="PIRSF001365">
    <property type="entry name" value="DHDPS"/>
    <property type="match status" value="1"/>
</dbReference>
<evidence type="ECO:0000256" key="14">
    <source>
        <dbReference type="PIRSR" id="PIRSR001365-1"/>
    </source>
</evidence>
<name>A0A124FZW6_UNCT6</name>
<evidence type="ECO:0000256" key="3">
    <source>
        <dbReference type="ARBA" id="ARBA00007592"/>
    </source>
</evidence>
<evidence type="ECO:0000256" key="5">
    <source>
        <dbReference type="ARBA" id="ARBA00022490"/>
    </source>
</evidence>
<dbReference type="SMART" id="SM01130">
    <property type="entry name" value="DHDPS"/>
    <property type="match status" value="1"/>
</dbReference>
<evidence type="ECO:0000313" key="17">
    <source>
        <dbReference type="Proteomes" id="UP000053467"/>
    </source>
</evidence>
<protein>
    <recommendedName>
        <fullName evidence="4 12">4-hydroxy-tetrahydrodipicolinate synthase</fullName>
        <ecNumber evidence="4 12">4.3.3.7</ecNumber>
    </recommendedName>
</protein>
<dbReference type="UniPathway" id="UPA00034">
    <property type="reaction ID" value="UER00017"/>
</dbReference>
<dbReference type="EMBL" id="LGGX01000054">
    <property type="protein sequence ID" value="KUK85601.1"/>
    <property type="molecule type" value="Genomic_DNA"/>
</dbReference>
<evidence type="ECO:0000256" key="8">
    <source>
        <dbReference type="ARBA" id="ARBA00023154"/>
    </source>
</evidence>
<feature type="active site" description="Schiff-base intermediate with substrate" evidence="14">
    <location>
        <position position="163"/>
    </location>
</feature>
<dbReference type="GO" id="GO:0019877">
    <property type="term" value="P:diaminopimelate biosynthetic process"/>
    <property type="evidence" value="ECO:0007669"/>
    <property type="project" value="UniProtKB-KW"/>
</dbReference>
<evidence type="ECO:0000256" key="13">
    <source>
        <dbReference type="PIRNR" id="PIRNR001365"/>
    </source>
</evidence>
<evidence type="ECO:0000256" key="9">
    <source>
        <dbReference type="ARBA" id="ARBA00023239"/>
    </source>
</evidence>
<dbReference type="GO" id="GO:0009089">
    <property type="term" value="P:lysine biosynthetic process via diaminopimelate"/>
    <property type="evidence" value="ECO:0007669"/>
    <property type="project" value="UniProtKB-UniRule"/>
</dbReference>